<evidence type="ECO:0000259" key="4">
    <source>
        <dbReference type="PROSITE" id="PS50303"/>
    </source>
</evidence>
<dbReference type="PANTHER" id="PTHR12537">
    <property type="entry name" value="RNA BINDING PROTEIN PUMILIO-RELATED"/>
    <property type="match status" value="1"/>
</dbReference>
<comment type="caution">
    <text evidence="5">The sequence shown here is derived from an EMBL/GenBank/DDBJ whole genome shotgun (WGS) entry which is preliminary data.</text>
</comment>
<evidence type="ECO:0000256" key="1">
    <source>
        <dbReference type="ARBA" id="ARBA00022737"/>
    </source>
</evidence>
<evidence type="ECO:0000256" key="3">
    <source>
        <dbReference type="PROSITE-ProRule" id="PRU00317"/>
    </source>
</evidence>
<dbReference type="Pfam" id="PF00806">
    <property type="entry name" value="PUF"/>
    <property type="match status" value="4"/>
</dbReference>
<evidence type="ECO:0000313" key="5">
    <source>
        <dbReference type="EMBL" id="KAF6139343.1"/>
    </source>
</evidence>
<sequence>MVSTRDRLKQTKEKLVSPLTIHRKPNSKNDDLEIDDSNERLTILETTVSDLTSTAGELVKQLRLTNLAKASASVKRRDRSKKKKVMKVDGDGDIAEIDSDSSDAESFIYEAAINNCVELAIDRYGCVVLQRCLILADVEQRRLLVSEVIVNALNLSQDQYGNYVVQCVLELELPWAIVDMLNQLKGNYVYLSIQKYSSNVVEKCLKFSGEDCRSQIVHELLSDLQLDQILQDRYGNYVIQAALQHSKGAAHAALVKAIWLNVPVLETSPYGKKILSHNSLKE</sequence>
<dbReference type="GO" id="GO:0006417">
    <property type="term" value="P:regulation of translation"/>
    <property type="evidence" value="ECO:0007669"/>
    <property type="project" value="UniProtKB-KW"/>
</dbReference>
<dbReference type="OrthoDB" id="668540at2759"/>
<dbReference type="SMART" id="SM00025">
    <property type="entry name" value="Pumilio"/>
    <property type="match status" value="4"/>
</dbReference>
<accession>A0A7J7L9R8</accession>
<feature type="domain" description="PUM-HD" evidence="4">
    <location>
        <begin position="1"/>
        <end position="282"/>
    </location>
</feature>
<dbReference type="SUPFAM" id="SSF48371">
    <property type="entry name" value="ARM repeat"/>
    <property type="match status" value="1"/>
</dbReference>
<dbReference type="EMBL" id="JACGCM010002501">
    <property type="protein sequence ID" value="KAF6139343.1"/>
    <property type="molecule type" value="Genomic_DNA"/>
</dbReference>
<organism evidence="5 6">
    <name type="scientific">Kingdonia uniflora</name>
    <dbReference type="NCBI Taxonomy" id="39325"/>
    <lineage>
        <taxon>Eukaryota</taxon>
        <taxon>Viridiplantae</taxon>
        <taxon>Streptophyta</taxon>
        <taxon>Embryophyta</taxon>
        <taxon>Tracheophyta</taxon>
        <taxon>Spermatophyta</taxon>
        <taxon>Magnoliopsida</taxon>
        <taxon>Ranunculales</taxon>
        <taxon>Circaeasteraceae</taxon>
        <taxon>Kingdonia</taxon>
    </lineage>
</organism>
<gene>
    <name evidence="5" type="ORF">GIB67_021553</name>
</gene>
<dbReference type="InterPro" id="IPR011989">
    <property type="entry name" value="ARM-like"/>
</dbReference>
<feature type="repeat" description="Pumilio" evidence="3">
    <location>
        <begin position="147"/>
        <end position="182"/>
    </location>
</feature>
<evidence type="ECO:0000256" key="2">
    <source>
        <dbReference type="ARBA" id="ARBA00022845"/>
    </source>
</evidence>
<feature type="repeat" description="Pumilio" evidence="3">
    <location>
        <begin position="110"/>
        <end position="146"/>
    </location>
</feature>
<evidence type="ECO:0000313" key="6">
    <source>
        <dbReference type="Proteomes" id="UP000541444"/>
    </source>
</evidence>
<feature type="repeat" description="Pumilio" evidence="3">
    <location>
        <begin position="219"/>
        <end position="256"/>
    </location>
</feature>
<dbReference type="GO" id="GO:0005737">
    <property type="term" value="C:cytoplasm"/>
    <property type="evidence" value="ECO:0007669"/>
    <property type="project" value="TreeGrafter"/>
</dbReference>
<dbReference type="AlphaFoldDB" id="A0A7J7L9R8"/>
<feature type="repeat" description="Pumilio" evidence="3">
    <location>
        <begin position="183"/>
        <end position="218"/>
    </location>
</feature>
<keyword evidence="6" id="KW-1185">Reference proteome</keyword>
<reference evidence="5 6" key="1">
    <citation type="journal article" date="2020" name="IScience">
        <title>Genome Sequencing of the Endangered Kingdonia uniflora (Circaeasteraceae, Ranunculales) Reveals Potential Mechanisms of Evolutionary Specialization.</title>
        <authorList>
            <person name="Sun Y."/>
            <person name="Deng T."/>
            <person name="Zhang A."/>
            <person name="Moore M.J."/>
            <person name="Landis J.B."/>
            <person name="Lin N."/>
            <person name="Zhang H."/>
            <person name="Zhang X."/>
            <person name="Huang J."/>
            <person name="Zhang X."/>
            <person name="Sun H."/>
            <person name="Wang H."/>
        </authorList>
    </citation>
    <scope>NUCLEOTIDE SEQUENCE [LARGE SCALE GENOMIC DNA]</scope>
    <source>
        <strain evidence="5">TB1705</strain>
        <tissue evidence="5">Leaf</tissue>
    </source>
</reference>
<dbReference type="InterPro" id="IPR001313">
    <property type="entry name" value="Pumilio_RNA-bd_rpt"/>
</dbReference>
<name>A0A7J7L9R8_9MAGN</name>
<dbReference type="InterPro" id="IPR033133">
    <property type="entry name" value="PUM-HD"/>
</dbReference>
<dbReference type="InterPro" id="IPR016024">
    <property type="entry name" value="ARM-type_fold"/>
</dbReference>
<dbReference type="Gene3D" id="1.25.10.10">
    <property type="entry name" value="Leucine-rich Repeat Variant"/>
    <property type="match status" value="1"/>
</dbReference>
<dbReference type="GO" id="GO:0003729">
    <property type="term" value="F:mRNA binding"/>
    <property type="evidence" value="ECO:0007669"/>
    <property type="project" value="TreeGrafter"/>
</dbReference>
<dbReference type="PANTHER" id="PTHR12537:SF147">
    <property type="entry name" value="PUMILIO HOMOLOG 12"/>
    <property type="match status" value="1"/>
</dbReference>
<dbReference type="PROSITE" id="PS50302">
    <property type="entry name" value="PUM"/>
    <property type="match status" value="4"/>
</dbReference>
<keyword evidence="2" id="KW-0810">Translation regulation</keyword>
<dbReference type="PROSITE" id="PS50303">
    <property type="entry name" value="PUM_HD"/>
    <property type="match status" value="1"/>
</dbReference>
<dbReference type="Proteomes" id="UP000541444">
    <property type="component" value="Unassembled WGS sequence"/>
</dbReference>
<keyword evidence="1" id="KW-0677">Repeat</keyword>
<proteinExistence type="predicted"/>
<protein>
    <recommendedName>
        <fullName evidence="4">PUM-HD domain-containing protein</fullName>
    </recommendedName>
</protein>